<dbReference type="RefSeq" id="WP_092335457.1">
    <property type="nucleotide sequence ID" value="NZ_FNCP01000033.1"/>
</dbReference>
<evidence type="ECO:0008006" key="3">
    <source>
        <dbReference type="Google" id="ProtNLM"/>
    </source>
</evidence>
<keyword evidence="2" id="KW-1185">Reference proteome</keyword>
<sequence>MSDFLEGIKRGAIAFKSSLGPSRYKAANIKIICPHCQNDIFEEGSAQLNTAGASFLNLDWLNKSAMILVCTRCGLIQWFGKSIEKIDL</sequence>
<proteinExistence type="predicted"/>
<accession>A0A1G8JJF6</accession>
<evidence type="ECO:0000313" key="1">
    <source>
        <dbReference type="EMBL" id="SDI31272.1"/>
    </source>
</evidence>
<gene>
    <name evidence="1" type="ORF">SAMN05443529_13310</name>
</gene>
<evidence type="ECO:0000313" key="2">
    <source>
        <dbReference type="Proteomes" id="UP000198656"/>
    </source>
</evidence>
<name>A0A1G8JJF6_9FIRM</name>
<reference evidence="2" key="1">
    <citation type="submission" date="2016-10" db="EMBL/GenBank/DDBJ databases">
        <authorList>
            <person name="Varghese N."/>
            <person name="Submissions S."/>
        </authorList>
    </citation>
    <scope>NUCLEOTIDE SEQUENCE [LARGE SCALE GENOMIC DNA]</scope>
    <source>
        <strain evidence="2">DSM 8344</strain>
    </source>
</reference>
<dbReference type="STRING" id="1121419.SAMN05443529_13310"/>
<dbReference type="OrthoDB" id="72206at2"/>
<protein>
    <recommendedName>
        <fullName evidence="3">DNA-binding protein</fullName>
    </recommendedName>
</protein>
<organism evidence="1 2">
    <name type="scientific">Desulfosporosinus hippei DSM 8344</name>
    <dbReference type="NCBI Taxonomy" id="1121419"/>
    <lineage>
        <taxon>Bacteria</taxon>
        <taxon>Bacillati</taxon>
        <taxon>Bacillota</taxon>
        <taxon>Clostridia</taxon>
        <taxon>Eubacteriales</taxon>
        <taxon>Desulfitobacteriaceae</taxon>
        <taxon>Desulfosporosinus</taxon>
    </lineage>
</organism>
<dbReference type="Proteomes" id="UP000198656">
    <property type="component" value="Unassembled WGS sequence"/>
</dbReference>
<dbReference type="AlphaFoldDB" id="A0A1G8JJF6"/>
<dbReference type="EMBL" id="FNCP01000033">
    <property type="protein sequence ID" value="SDI31272.1"/>
    <property type="molecule type" value="Genomic_DNA"/>
</dbReference>